<dbReference type="Proteomes" id="UP001169242">
    <property type="component" value="Unassembled WGS sequence"/>
</dbReference>
<reference evidence="1" key="1">
    <citation type="journal article" date="2023" name="Int. J. Syst. Evol. Microbiol.">
        <title>&lt;i&gt;Holtiella tumoricola&lt;/i&gt; gen. nov. sp. nov., isolated from a human clinical sample.</title>
        <authorList>
            <person name="Allen-Vercoe E."/>
            <person name="Daigneault M.C."/>
            <person name="Vancuren S.J."/>
            <person name="Cochrane K."/>
            <person name="O'Neal L.L."/>
            <person name="Sankaranarayanan K."/>
            <person name="Lawson P.A."/>
        </authorList>
    </citation>
    <scope>NUCLEOTIDE SEQUENCE</scope>
    <source>
        <strain evidence="1">CC70A</strain>
    </source>
</reference>
<dbReference type="AlphaFoldDB" id="A0AA42DMS7"/>
<protein>
    <submittedName>
        <fullName evidence="1">Uncharacterized protein</fullName>
    </submittedName>
</protein>
<organism evidence="1 2">
    <name type="scientific">Holtiella tumoricola</name>
    <dbReference type="NCBI Taxonomy" id="3018743"/>
    <lineage>
        <taxon>Bacteria</taxon>
        <taxon>Bacillati</taxon>
        <taxon>Bacillota</taxon>
        <taxon>Clostridia</taxon>
        <taxon>Lachnospirales</taxon>
        <taxon>Cellulosilyticaceae</taxon>
        <taxon>Holtiella</taxon>
    </lineage>
</organism>
<proteinExistence type="predicted"/>
<dbReference type="EMBL" id="JAQIFT010000040">
    <property type="protein sequence ID" value="MDA3731828.1"/>
    <property type="molecule type" value="Genomic_DNA"/>
</dbReference>
<evidence type="ECO:0000313" key="2">
    <source>
        <dbReference type="Proteomes" id="UP001169242"/>
    </source>
</evidence>
<comment type="caution">
    <text evidence="1">The sequence shown here is derived from an EMBL/GenBank/DDBJ whole genome shotgun (WGS) entry which is preliminary data.</text>
</comment>
<sequence>MEGVMMIKSILVVFTVVFLTGCIVVSPTSDNLVASEHSTSDNIVLEETGAYHKITEEEAKGMID</sequence>
<name>A0AA42DMS7_9FIRM</name>
<gene>
    <name evidence="1" type="ORF">PBV87_10095</name>
</gene>
<keyword evidence="2" id="KW-1185">Reference proteome</keyword>
<accession>A0AA42DMS7</accession>
<evidence type="ECO:0000313" key="1">
    <source>
        <dbReference type="EMBL" id="MDA3731828.1"/>
    </source>
</evidence>
<dbReference type="RefSeq" id="WP_271012152.1">
    <property type="nucleotide sequence ID" value="NZ_JAQIFT010000040.1"/>
</dbReference>